<organism evidence="1">
    <name type="scientific">marine metagenome</name>
    <dbReference type="NCBI Taxonomy" id="408172"/>
    <lineage>
        <taxon>unclassified sequences</taxon>
        <taxon>metagenomes</taxon>
        <taxon>ecological metagenomes</taxon>
    </lineage>
</organism>
<evidence type="ECO:0000313" key="1">
    <source>
        <dbReference type="EMBL" id="SVB06943.1"/>
    </source>
</evidence>
<name>A0A382B0Z9_9ZZZZ</name>
<sequence>MFAPQNAESGQLGSDIRLQLYQPKNKLDCFHSTARQPFVTGTRTLKSLSLFHHKSAI</sequence>
<reference evidence="1" key="1">
    <citation type="submission" date="2018-05" db="EMBL/GenBank/DDBJ databases">
        <authorList>
            <person name="Lanie J.A."/>
            <person name="Ng W.-L."/>
            <person name="Kazmierczak K.M."/>
            <person name="Andrzejewski T.M."/>
            <person name="Davidsen T.M."/>
            <person name="Wayne K.J."/>
            <person name="Tettelin H."/>
            <person name="Glass J.I."/>
            <person name="Rusch D."/>
            <person name="Podicherti R."/>
            <person name="Tsui H.-C.T."/>
            <person name="Winkler M.E."/>
        </authorList>
    </citation>
    <scope>NUCLEOTIDE SEQUENCE</scope>
</reference>
<dbReference type="AlphaFoldDB" id="A0A382B0Z9"/>
<proteinExistence type="predicted"/>
<gene>
    <name evidence="1" type="ORF">METZ01_LOCUS159797</name>
</gene>
<accession>A0A382B0Z9</accession>
<dbReference type="EMBL" id="UINC01027537">
    <property type="protein sequence ID" value="SVB06943.1"/>
    <property type="molecule type" value="Genomic_DNA"/>
</dbReference>
<protein>
    <submittedName>
        <fullName evidence="1">Uncharacterized protein</fullName>
    </submittedName>
</protein>